<dbReference type="OrthoDB" id="3226at2759"/>
<keyword evidence="1 3" id="KW-0328">Glycosyltransferase</keyword>
<dbReference type="EMBL" id="CAJNOJ010000078">
    <property type="protein sequence ID" value="CAF1049604.1"/>
    <property type="molecule type" value="Genomic_DNA"/>
</dbReference>
<evidence type="ECO:0000313" key="4">
    <source>
        <dbReference type="EMBL" id="CAF1049604.1"/>
    </source>
</evidence>
<dbReference type="GO" id="GO:0005975">
    <property type="term" value="P:carbohydrate metabolic process"/>
    <property type="evidence" value="ECO:0007669"/>
    <property type="project" value="InterPro"/>
</dbReference>
<comment type="pathway">
    <text evidence="3">Protein modification; protein glycosylation.</text>
</comment>
<comment type="similarity">
    <text evidence="3">Belongs to the glycosyltransferase 11 family.</text>
</comment>
<keyword evidence="2 3" id="KW-0808">Transferase</keyword>
<evidence type="ECO:0000313" key="5">
    <source>
        <dbReference type="Proteomes" id="UP000663852"/>
    </source>
</evidence>
<dbReference type="CDD" id="cd11301">
    <property type="entry name" value="Fut1_Fut2_like"/>
    <property type="match status" value="1"/>
</dbReference>
<organism evidence="4 5">
    <name type="scientific">Adineta ricciae</name>
    <name type="common">Rotifer</name>
    <dbReference type="NCBI Taxonomy" id="249248"/>
    <lineage>
        <taxon>Eukaryota</taxon>
        <taxon>Metazoa</taxon>
        <taxon>Spiralia</taxon>
        <taxon>Gnathifera</taxon>
        <taxon>Rotifera</taxon>
        <taxon>Eurotatoria</taxon>
        <taxon>Bdelloidea</taxon>
        <taxon>Adinetida</taxon>
        <taxon>Adinetidae</taxon>
        <taxon>Adineta</taxon>
    </lineage>
</organism>
<accession>A0A814KHP6</accession>
<proteinExistence type="inferred from homology"/>
<dbReference type="PANTHER" id="PTHR11927:SF9">
    <property type="entry name" value="L-FUCOSYLTRANSFERASE"/>
    <property type="match status" value="1"/>
</dbReference>
<gene>
    <name evidence="4" type="ORF">EDS130_LOCUS17357</name>
</gene>
<dbReference type="GO" id="GO:0032580">
    <property type="term" value="C:Golgi cisterna membrane"/>
    <property type="evidence" value="ECO:0007669"/>
    <property type="project" value="UniProtKB-SubCell"/>
</dbReference>
<reference evidence="4" key="1">
    <citation type="submission" date="2021-02" db="EMBL/GenBank/DDBJ databases">
        <authorList>
            <person name="Nowell W R."/>
        </authorList>
    </citation>
    <scope>NUCLEOTIDE SEQUENCE</scope>
</reference>
<dbReference type="Proteomes" id="UP000663852">
    <property type="component" value="Unassembled WGS sequence"/>
</dbReference>
<dbReference type="AlphaFoldDB" id="A0A814KHP6"/>
<protein>
    <recommendedName>
        <fullName evidence="3">L-Fucosyltransferase</fullName>
        <ecNumber evidence="3">2.4.1.-</ecNumber>
    </recommendedName>
</protein>
<dbReference type="PANTHER" id="PTHR11927">
    <property type="entry name" value="GALACTOSIDE 2-L-FUCOSYLTRANSFERASE"/>
    <property type="match status" value="1"/>
</dbReference>
<dbReference type="Pfam" id="PF01531">
    <property type="entry name" value="Glyco_transf_11"/>
    <property type="match status" value="1"/>
</dbReference>
<name>A0A814KHP6_ADIRI</name>
<keyword evidence="3" id="KW-0333">Golgi apparatus</keyword>
<evidence type="ECO:0000256" key="2">
    <source>
        <dbReference type="ARBA" id="ARBA00022679"/>
    </source>
</evidence>
<dbReference type="InterPro" id="IPR002516">
    <property type="entry name" value="Glyco_trans_11"/>
</dbReference>
<dbReference type="EC" id="2.4.1.-" evidence="3"/>
<keyword evidence="3" id="KW-0325">Glycoprotein</keyword>
<evidence type="ECO:0000256" key="3">
    <source>
        <dbReference type="RuleBase" id="RU363129"/>
    </source>
</evidence>
<dbReference type="UniPathway" id="UPA00378"/>
<comment type="caution">
    <text evidence="4">The sequence shown here is derived from an EMBL/GenBank/DDBJ whole genome shotgun (WGS) entry which is preliminary data.</text>
</comment>
<comment type="subcellular location">
    <subcellularLocation>
        <location evidence="3">Golgi apparatus</location>
        <location evidence="3">Golgi stack membrane</location>
        <topology evidence="3">Single-pass type II membrane protein</topology>
    </subcellularLocation>
</comment>
<dbReference type="GO" id="GO:0008107">
    <property type="term" value="F:galactoside 2-alpha-L-fucosyltransferase activity"/>
    <property type="evidence" value="ECO:0007669"/>
    <property type="project" value="InterPro"/>
</dbReference>
<evidence type="ECO:0000256" key="1">
    <source>
        <dbReference type="ARBA" id="ARBA00022676"/>
    </source>
</evidence>
<keyword evidence="3" id="KW-0812">Transmembrane</keyword>
<sequence>MQAEKNYVFRLWKNYSQLKSSKQCIIVLRERSGRLGNRLFMFASAYGLSRNRSCQLYIASDIIKELNQSFDINLPNLLLKSNVNSTNSFKKIYNHCSFYSDLYYSNYSYSIELSGFWQVYRYFIDYQEEVKQHLRFKQSILDRANQFFNKAINRNISTVIGIHIRRSDFLLVRRVSSDNYILNAMSYFETKYGLVTFVIVSDDKSYCQKSFGHKSNVLITPNTFQAIDDLAILTLCDNLILTVGTFGWWGGFLLRNKIGEVITDSKPDHSPLDVNCRREDYFPPRFSFLNKTIS</sequence>
<keyword evidence="3" id="KW-0735">Signal-anchor</keyword>